<gene>
    <name evidence="2" type="ORF">SDC9_42315</name>
</gene>
<name>A0A644VYC4_9ZZZZ</name>
<organism evidence="2">
    <name type="scientific">bioreactor metagenome</name>
    <dbReference type="NCBI Taxonomy" id="1076179"/>
    <lineage>
        <taxon>unclassified sequences</taxon>
        <taxon>metagenomes</taxon>
        <taxon>ecological metagenomes</taxon>
    </lineage>
</organism>
<keyword evidence="1" id="KW-1133">Transmembrane helix</keyword>
<sequence>MLRKFSRSGHYLQILLILAVSFLYLFSPHPGFEVQAFSENAAPLGRWLTGILPENDMAIRIASLTLILMNAAGFNMILNHHDLTPRQSLFTTLIASVFFLFTGQAVAIIAPLTALLLLLFSLHSAMKLYAESYPYTLVLNASICVAIASMIYPLAILFAFFIWMAFFTLRVSSWREWVISLTGLTVPYIYLAFWFFWNDRLNIALNEYQAYLNGFNITWGKPGLLETGALFLLGVMLIISLPVFLNDAGEKIISIRKKMWINAQFLWISLTVMLLSGKVALLFIPFCFLPMALMFGYLVTKGRRSWPYDVIFSLFLLVVILLRLGF</sequence>
<evidence type="ECO:0008006" key="3">
    <source>
        <dbReference type="Google" id="ProtNLM"/>
    </source>
</evidence>
<evidence type="ECO:0000313" key="2">
    <source>
        <dbReference type="EMBL" id="MPL96140.1"/>
    </source>
</evidence>
<feature type="transmembrane region" description="Helical" evidence="1">
    <location>
        <begin position="178"/>
        <end position="197"/>
    </location>
</feature>
<feature type="transmembrane region" description="Helical" evidence="1">
    <location>
        <begin position="305"/>
        <end position="324"/>
    </location>
</feature>
<feature type="transmembrane region" description="Helical" evidence="1">
    <location>
        <begin position="139"/>
        <end position="166"/>
    </location>
</feature>
<accession>A0A644VYC4</accession>
<keyword evidence="1" id="KW-0472">Membrane</keyword>
<evidence type="ECO:0000256" key="1">
    <source>
        <dbReference type="SAM" id="Phobius"/>
    </source>
</evidence>
<keyword evidence="1" id="KW-0812">Transmembrane</keyword>
<feature type="transmembrane region" description="Helical" evidence="1">
    <location>
        <begin position="266"/>
        <end position="299"/>
    </location>
</feature>
<feature type="transmembrane region" description="Helical" evidence="1">
    <location>
        <begin position="57"/>
        <end position="78"/>
    </location>
</feature>
<comment type="caution">
    <text evidence="2">The sequence shown here is derived from an EMBL/GenBank/DDBJ whole genome shotgun (WGS) entry which is preliminary data.</text>
</comment>
<dbReference type="AlphaFoldDB" id="A0A644VYC4"/>
<protein>
    <recommendedName>
        <fullName evidence="3">Beta-carotene 15,15'-monooxygenase</fullName>
    </recommendedName>
</protein>
<proteinExistence type="predicted"/>
<reference evidence="2" key="1">
    <citation type="submission" date="2019-08" db="EMBL/GenBank/DDBJ databases">
        <authorList>
            <person name="Kucharzyk K."/>
            <person name="Murdoch R.W."/>
            <person name="Higgins S."/>
            <person name="Loffler F."/>
        </authorList>
    </citation>
    <scope>NUCLEOTIDE SEQUENCE</scope>
</reference>
<dbReference type="EMBL" id="VSSQ01000497">
    <property type="protein sequence ID" value="MPL96140.1"/>
    <property type="molecule type" value="Genomic_DNA"/>
</dbReference>
<feature type="transmembrane region" description="Helical" evidence="1">
    <location>
        <begin position="90"/>
        <end position="119"/>
    </location>
</feature>
<feature type="transmembrane region" description="Helical" evidence="1">
    <location>
        <begin position="228"/>
        <end position="245"/>
    </location>
</feature>